<comment type="subcellular location">
    <subcellularLocation>
        <location evidence="1">Cytoplasm</location>
    </subcellularLocation>
</comment>
<evidence type="ECO:0000313" key="22">
    <source>
        <dbReference type="RefSeq" id="XP_065670373.1"/>
    </source>
</evidence>
<dbReference type="GO" id="GO:0016301">
    <property type="term" value="F:kinase activity"/>
    <property type="evidence" value="ECO:0007669"/>
    <property type="project" value="UniProtKB-KW"/>
</dbReference>
<dbReference type="SUPFAM" id="SSF56112">
    <property type="entry name" value="Protein kinase-like (PK-like)"/>
    <property type="match status" value="1"/>
</dbReference>
<evidence type="ECO:0000256" key="8">
    <source>
        <dbReference type="ARBA" id="ARBA00022840"/>
    </source>
</evidence>
<dbReference type="InterPro" id="IPR011009">
    <property type="entry name" value="Kinase-like_dom_sf"/>
</dbReference>
<keyword evidence="4" id="KW-0723">Serine/threonine-protein kinase</keyword>
<evidence type="ECO:0000256" key="13">
    <source>
        <dbReference type="ARBA" id="ARBA00049003"/>
    </source>
</evidence>
<feature type="domain" description="Protein kinase" evidence="17">
    <location>
        <begin position="634"/>
        <end position="888"/>
    </location>
</feature>
<organism evidence="18 20">
    <name type="scientific">Hydra vulgaris</name>
    <name type="common">Hydra</name>
    <name type="synonym">Hydra attenuata</name>
    <dbReference type="NCBI Taxonomy" id="6087"/>
    <lineage>
        <taxon>Eukaryota</taxon>
        <taxon>Metazoa</taxon>
        <taxon>Cnidaria</taxon>
        <taxon>Hydrozoa</taxon>
        <taxon>Hydroidolina</taxon>
        <taxon>Anthoathecata</taxon>
        <taxon>Aplanulata</taxon>
        <taxon>Hydridae</taxon>
        <taxon>Hydra</taxon>
    </lineage>
</organism>
<dbReference type="PANTHER" id="PTHR46392">
    <property type="entry name" value="DUAL SERINE/THREONINE AND TYROSINE PROTEIN KINASE"/>
    <property type="match status" value="1"/>
</dbReference>
<evidence type="ECO:0000256" key="10">
    <source>
        <dbReference type="ARBA" id="ARBA00040421"/>
    </source>
</evidence>
<comment type="catalytic activity">
    <reaction evidence="14">
        <text>L-threonyl-[protein] + ATP = O-phospho-L-threonyl-[protein] + ADP + H(+)</text>
        <dbReference type="Rhea" id="RHEA:46608"/>
        <dbReference type="Rhea" id="RHEA-COMP:11060"/>
        <dbReference type="Rhea" id="RHEA-COMP:11605"/>
        <dbReference type="ChEBI" id="CHEBI:15378"/>
        <dbReference type="ChEBI" id="CHEBI:30013"/>
        <dbReference type="ChEBI" id="CHEBI:30616"/>
        <dbReference type="ChEBI" id="CHEBI:61977"/>
        <dbReference type="ChEBI" id="CHEBI:456216"/>
        <dbReference type="EC" id="2.7.12.1"/>
    </reaction>
</comment>
<accession>A0ABM4D7S4</accession>
<evidence type="ECO:0000256" key="12">
    <source>
        <dbReference type="ARBA" id="ARBA00042638"/>
    </source>
</evidence>
<evidence type="ECO:0000256" key="4">
    <source>
        <dbReference type="ARBA" id="ARBA00022527"/>
    </source>
</evidence>
<dbReference type="InterPro" id="IPR000719">
    <property type="entry name" value="Prot_kinase_dom"/>
</dbReference>
<dbReference type="InterPro" id="IPR008271">
    <property type="entry name" value="Ser/Thr_kinase_AS"/>
</dbReference>
<dbReference type="PROSITE" id="PS50011">
    <property type="entry name" value="PROTEIN_KINASE_DOM"/>
    <property type="match status" value="1"/>
</dbReference>
<comment type="catalytic activity">
    <reaction evidence="15">
        <text>L-tyrosyl-[protein] + ATP = O-phospho-L-tyrosyl-[protein] + ADP + H(+)</text>
        <dbReference type="Rhea" id="RHEA:10596"/>
        <dbReference type="Rhea" id="RHEA-COMP:10136"/>
        <dbReference type="Rhea" id="RHEA-COMP:20101"/>
        <dbReference type="ChEBI" id="CHEBI:15378"/>
        <dbReference type="ChEBI" id="CHEBI:30616"/>
        <dbReference type="ChEBI" id="CHEBI:46858"/>
        <dbReference type="ChEBI" id="CHEBI:61978"/>
        <dbReference type="ChEBI" id="CHEBI:456216"/>
        <dbReference type="EC" id="2.7.12.1"/>
    </reaction>
</comment>
<keyword evidence="9" id="KW-0829">Tyrosine-protein kinase</keyword>
<evidence type="ECO:0000256" key="7">
    <source>
        <dbReference type="ARBA" id="ARBA00022777"/>
    </source>
</evidence>
<evidence type="ECO:0000313" key="18">
    <source>
        <dbReference type="Proteomes" id="UP001652625"/>
    </source>
</evidence>
<evidence type="ECO:0000256" key="1">
    <source>
        <dbReference type="ARBA" id="ARBA00004496"/>
    </source>
</evidence>
<keyword evidence="6 16" id="KW-0547">Nucleotide-binding</keyword>
<evidence type="ECO:0000256" key="14">
    <source>
        <dbReference type="ARBA" id="ARBA00049308"/>
    </source>
</evidence>
<dbReference type="Gene3D" id="1.10.510.10">
    <property type="entry name" value="Transferase(Phosphotransferase) domain 1"/>
    <property type="match status" value="1"/>
</dbReference>
<name>A0ABM4D7S4_HYDVU</name>
<dbReference type="PROSITE" id="PS00108">
    <property type="entry name" value="PROTEIN_KINASE_ST"/>
    <property type="match status" value="1"/>
</dbReference>
<evidence type="ECO:0000256" key="16">
    <source>
        <dbReference type="PROSITE-ProRule" id="PRU10141"/>
    </source>
</evidence>
<keyword evidence="8 16" id="KW-0067">ATP-binding</keyword>
<evidence type="ECO:0000256" key="15">
    <source>
        <dbReference type="ARBA" id="ARBA00051680"/>
    </source>
</evidence>
<evidence type="ECO:0000313" key="23">
    <source>
        <dbReference type="RefSeq" id="XP_065670374.1"/>
    </source>
</evidence>
<evidence type="ECO:0000256" key="5">
    <source>
        <dbReference type="ARBA" id="ARBA00022679"/>
    </source>
</evidence>
<dbReference type="Proteomes" id="UP001652625">
    <property type="component" value="Chromosome 12"/>
</dbReference>
<dbReference type="InterPro" id="IPR017441">
    <property type="entry name" value="Protein_kinase_ATP_BS"/>
</dbReference>
<evidence type="ECO:0000259" key="17">
    <source>
        <dbReference type="PROSITE" id="PS50011"/>
    </source>
</evidence>
<evidence type="ECO:0000313" key="21">
    <source>
        <dbReference type="RefSeq" id="XP_065670372.1"/>
    </source>
</evidence>
<dbReference type="RefSeq" id="XP_065670374.1">
    <property type="nucleotide sequence ID" value="XM_065814302.1"/>
</dbReference>
<gene>
    <name evidence="19 20 21 22 23" type="primary">LOC100205253</name>
</gene>
<evidence type="ECO:0000313" key="20">
    <source>
        <dbReference type="RefSeq" id="XP_065670371.1"/>
    </source>
</evidence>
<evidence type="ECO:0000313" key="19">
    <source>
        <dbReference type="RefSeq" id="XP_065670370.1"/>
    </source>
</evidence>
<evidence type="ECO:0000256" key="11">
    <source>
        <dbReference type="ARBA" id="ARBA00041268"/>
    </source>
</evidence>
<evidence type="ECO:0000256" key="2">
    <source>
        <dbReference type="ARBA" id="ARBA00013203"/>
    </source>
</evidence>
<protein>
    <recommendedName>
        <fullName evidence="10">Dual serine/threonine and tyrosine protein kinase</fullName>
        <ecNumber evidence="2">2.7.12.1</ecNumber>
    </recommendedName>
    <alternativeName>
        <fullName evidence="12">Dusty protein kinase</fullName>
    </alternativeName>
    <alternativeName>
        <fullName evidence="11">Receptor-interacting serine/threonine-protein kinase 5</fullName>
    </alternativeName>
</protein>
<dbReference type="PANTHER" id="PTHR46392:SF1">
    <property type="entry name" value="DUAL SERINE_THREONINE AND TYROSINE PROTEIN KINASE"/>
    <property type="match status" value="1"/>
</dbReference>
<dbReference type="Pfam" id="PF00069">
    <property type="entry name" value="Pkinase"/>
    <property type="match status" value="1"/>
</dbReference>
<keyword evidence="18" id="KW-1185">Reference proteome</keyword>
<reference evidence="19 20" key="1">
    <citation type="submission" date="2025-05" db="UniProtKB">
        <authorList>
            <consortium name="RefSeq"/>
        </authorList>
    </citation>
    <scope>IDENTIFICATION</scope>
</reference>
<sequence>MVSNIPYELNKFKEHTKLLKQVKKETDKTFREIKNFVQFSPNASYTTSPLFPDIEYHELAQTCDKPPAIIVLGTSCYAKVCVINELLGEPILPIVENDSNVMWRMIRLKHGFYSTLSLVLLENFELAAALDAYEGTWRSVPRADIELRGCDCNDPAHTAAIAEVCLDHPLLKSGAEIICSPSNGENCVERILKEFEEDVIPIIVFAIDADTLEDKVLDELNQIKSFDMHCMPIFFIKVPSRATSELTESLQDVAKEAMYNTGAESPLRLQLYKSGLLEKDPLGTTNPFLYTTDFCNSKCILKNVTPKNTLIEDFSLFACFLVFVRQVLQYHLIAAASVSNDAHTRCLGLFINTAFDVTRDITITPKRLAYVRSKEENLFHSLLEVTNNKQDEIRDVIRNAVSLMSVKLQEEAEQLNLEEIKLNENFELSNIKDLDKCIEQIEKLVLSRLNYKIGGMLVSSIEFLKDCYVGTLKRCLRSLEKADDEDFIMETGISSSMALKQVLTAAYQLEITPQTSFTFTSYLWKKIKEAIQMLPGKSSPIINSAWKKKVVVEIINCISESRLAKNICSQFRLRLTRAHDAFTHSFRILEMRHNDRLATEERRQLKLKKVFTPCVARCVLSSTSLRDLILHGMPQLGREIGRGQYGVVYACDKWGGRGPCAVKSVVLPDDKHWNDLALEFYYTRAIPEHKRIVSVRGSVIDYSYAGGITPAVLIVMDRLQRDLYAGIKSGMSFRSRIQVAIDVVEGLRYLHSQGLIHRDIKLKNVLLNSKNRGKITDLGFCKPGVMINGSIVGTPIHMAPELFSGHYDKSVDVYAFGILFWYICAGTVRLPGAYEQFSCKDHLWDSVRRGVRPERLGHFDDECWSVMNECWLSDNTKRPLFGEIQPILENIQARVVAQNGQLCSRRLSEVFPNTK</sequence>
<dbReference type="RefSeq" id="XP_065670371.1">
    <property type="nucleotide sequence ID" value="XM_065814299.1"/>
</dbReference>
<keyword evidence="7 19" id="KW-0418">Kinase</keyword>
<keyword evidence="5" id="KW-0808">Transferase</keyword>
<dbReference type="GeneID" id="100205253"/>
<dbReference type="InterPro" id="IPR051302">
    <property type="entry name" value="Dual_SerThr-Tyr_Kinase"/>
</dbReference>
<dbReference type="PROSITE" id="PS00107">
    <property type="entry name" value="PROTEIN_KINASE_ATP"/>
    <property type="match status" value="1"/>
</dbReference>
<evidence type="ECO:0000256" key="6">
    <source>
        <dbReference type="ARBA" id="ARBA00022741"/>
    </source>
</evidence>
<proteinExistence type="predicted"/>
<keyword evidence="3" id="KW-0963">Cytoplasm</keyword>
<dbReference type="RefSeq" id="XP_065670370.1">
    <property type="nucleotide sequence ID" value="XM_065814298.1"/>
</dbReference>
<feature type="binding site" evidence="16">
    <location>
        <position position="663"/>
    </location>
    <ligand>
        <name>ATP</name>
        <dbReference type="ChEBI" id="CHEBI:30616"/>
    </ligand>
</feature>
<comment type="catalytic activity">
    <reaction evidence="13">
        <text>L-seryl-[protein] + ATP = O-phospho-L-seryl-[protein] + ADP + H(+)</text>
        <dbReference type="Rhea" id="RHEA:17989"/>
        <dbReference type="Rhea" id="RHEA-COMP:9863"/>
        <dbReference type="Rhea" id="RHEA-COMP:11604"/>
        <dbReference type="ChEBI" id="CHEBI:15378"/>
        <dbReference type="ChEBI" id="CHEBI:29999"/>
        <dbReference type="ChEBI" id="CHEBI:30616"/>
        <dbReference type="ChEBI" id="CHEBI:83421"/>
        <dbReference type="ChEBI" id="CHEBI:456216"/>
        <dbReference type="EC" id="2.7.12.1"/>
    </reaction>
</comment>
<dbReference type="EC" id="2.7.12.1" evidence="2"/>
<dbReference type="RefSeq" id="XP_065670373.1">
    <property type="nucleotide sequence ID" value="XM_065814301.1"/>
</dbReference>
<evidence type="ECO:0000256" key="3">
    <source>
        <dbReference type="ARBA" id="ARBA00022490"/>
    </source>
</evidence>
<dbReference type="RefSeq" id="XP_065670372.1">
    <property type="nucleotide sequence ID" value="XM_065814300.1"/>
</dbReference>
<evidence type="ECO:0000256" key="9">
    <source>
        <dbReference type="ARBA" id="ARBA00023137"/>
    </source>
</evidence>
<dbReference type="SMART" id="SM00220">
    <property type="entry name" value="S_TKc"/>
    <property type="match status" value="1"/>
</dbReference>